<dbReference type="Proteomes" id="UP000039324">
    <property type="component" value="Unassembled WGS sequence"/>
</dbReference>
<proteinExistence type="predicted"/>
<keyword evidence="3" id="KW-1185">Reference proteome</keyword>
<evidence type="ECO:0000313" key="2">
    <source>
        <dbReference type="EMBL" id="CEO94628.1"/>
    </source>
</evidence>
<feature type="transmembrane region" description="Helical" evidence="1">
    <location>
        <begin position="162"/>
        <end position="182"/>
    </location>
</feature>
<reference evidence="2 3" key="1">
    <citation type="submission" date="2015-02" db="EMBL/GenBank/DDBJ databases">
        <authorList>
            <person name="Chooi Y.-H."/>
        </authorList>
    </citation>
    <scope>NUCLEOTIDE SEQUENCE [LARGE SCALE GENOMIC DNA]</scope>
    <source>
        <strain evidence="2">E3</strain>
    </source>
</reference>
<dbReference type="OrthoDB" id="10574108at2759"/>
<feature type="transmembrane region" description="Helical" evidence="1">
    <location>
        <begin position="32"/>
        <end position="56"/>
    </location>
</feature>
<dbReference type="AlphaFoldDB" id="A0A0G4IHF4"/>
<organism evidence="2 3">
    <name type="scientific">Plasmodiophora brassicae</name>
    <name type="common">Clubroot disease agent</name>
    <dbReference type="NCBI Taxonomy" id="37360"/>
    <lineage>
        <taxon>Eukaryota</taxon>
        <taxon>Sar</taxon>
        <taxon>Rhizaria</taxon>
        <taxon>Endomyxa</taxon>
        <taxon>Phytomyxea</taxon>
        <taxon>Plasmodiophorida</taxon>
        <taxon>Plasmodiophoridae</taxon>
        <taxon>Plasmodiophora</taxon>
    </lineage>
</organism>
<feature type="transmembrane region" description="Helical" evidence="1">
    <location>
        <begin position="105"/>
        <end position="126"/>
    </location>
</feature>
<name>A0A0G4IHF4_PLABS</name>
<dbReference type="EMBL" id="CDSF01000001">
    <property type="protein sequence ID" value="CEO94628.1"/>
    <property type="molecule type" value="Genomic_DNA"/>
</dbReference>
<feature type="transmembrane region" description="Helical" evidence="1">
    <location>
        <begin position="68"/>
        <end position="85"/>
    </location>
</feature>
<accession>A0A0G4IHF4</accession>
<evidence type="ECO:0000313" key="3">
    <source>
        <dbReference type="Proteomes" id="UP000039324"/>
    </source>
</evidence>
<protein>
    <submittedName>
        <fullName evidence="2">Uncharacterized protein</fullName>
    </submittedName>
</protein>
<gene>
    <name evidence="2" type="ORF">PBRA_000413</name>
</gene>
<keyword evidence="1" id="KW-0812">Transmembrane</keyword>
<sequence>MIQERKITLMLASIFGATFCSSIELCNAVAGGILSFSYTMAVGSVLQFLYCRALLVDEKAASTKLMKMIQFGILGVVPFAVFAGVTSTGQVNETYRMCVPRNPVYVAALIVLASATFSFLLIYKFATSLREHQARMASQSDRRSADANARNDRLEQVARRNLFFSSIALGFTTSTMVCLLINDIVFPPYDPLHMAIENLIGVVDVSINCIVDSIITQGEDHYNAKAGADYQNGAGQWRLNYGRQYH</sequence>
<evidence type="ECO:0000256" key="1">
    <source>
        <dbReference type="SAM" id="Phobius"/>
    </source>
</evidence>
<keyword evidence="1" id="KW-1133">Transmembrane helix</keyword>
<keyword evidence="1" id="KW-0472">Membrane</keyword>